<keyword evidence="3" id="KW-1185">Reference proteome</keyword>
<proteinExistence type="predicted"/>
<feature type="domain" description="RES" evidence="1">
    <location>
        <begin position="14"/>
        <end position="139"/>
    </location>
</feature>
<dbReference type="SMART" id="SM00953">
    <property type="entry name" value="RES"/>
    <property type="match status" value="1"/>
</dbReference>
<gene>
    <name evidence="2" type="ORF">IDJ76_14945</name>
</gene>
<protein>
    <submittedName>
        <fullName evidence="2">RES family NAD+ phosphorylase</fullName>
    </submittedName>
</protein>
<dbReference type="RefSeq" id="WP_191164151.1">
    <property type="nucleotide sequence ID" value="NZ_JACWMX010000006.1"/>
</dbReference>
<organism evidence="2 3">
    <name type="scientific">Mucilaginibacter glaciei</name>
    <dbReference type="NCBI Taxonomy" id="2772109"/>
    <lineage>
        <taxon>Bacteria</taxon>
        <taxon>Pseudomonadati</taxon>
        <taxon>Bacteroidota</taxon>
        <taxon>Sphingobacteriia</taxon>
        <taxon>Sphingobacteriales</taxon>
        <taxon>Sphingobacteriaceae</taxon>
        <taxon>Mucilaginibacter</taxon>
    </lineage>
</organism>
<comment type="caution">
    <text evidence="2">The sequence shown here is derived from an EMBL/GenBank/DDBJ whole genome shotgun (WGS) entry which is preliminary data.</text>
</comment>
<evidence type="ECO:0000313" key="2">
    <source>
        <dbReference type="EMBL" id="MBD1394404.1"/>
    </source>
</evidence>
<dbReference type="Proteomes" id="UP000619078">
    <property type="component" value="Unassembled WGS sequence"/>
</dbReference>
<dbReference type="InterPro" id="IPR014914">
    <property type="entry name" value="RES_dom"/>
</dbReference>
<accession>A0A926S3M7</accession>
<reference evidence="2" key="1">
    <citation type="submission" date="2020-09" db="EMBL/GenBank/DDBJ databases">
        <title>Novel species of Mucilaginibacter isolated from a glacier on the Tibetan Plateau.</title>
        <authorList>
            <person name="Liu Q."/>
            <person name="Xin Y.-H."/>
        </authorList>
    </citation>
    <scope>NUCLEOTIDE SEQUENCE</scope>
    <source>
        <strain evidence="2">ZB1P21</strain>
    </source>
</reference>
<dbReference type="EMBL" id="JACWMX010000006">
    <property type="protein sequence ID" value="MBD1394404.1"/>
    <property type="molecule type" value="Genomic_DNA"/>
</dbReference>
<evidence type="ECO:0000313" key="3">
    <source>
        <dbReference type="Proteomes" id="UP000619078"/>
    </source>
</evidence>
<name>A0A926S3M7_9SPHI</name>
<sequence>MILYRIASCDYVDNLDGTGARLYGARWNSKGTAAVYMASSRALAALEVLVHIPPLVSPANFCLAEVKVPDNSILTVDVTTLPNNWKSQPPPASLKEIGNQFIKDAEYLMLKIPSAIVSQEFNYLLNPHHPDMHKVKVMATHPFNFDERLL</sequence>
<evidence type="ECO:0000259" key="1">
    <source>
        <dbReference type="SMART" id="SM00953"/>
    </source>
</evidence>
<dbReference type="Pfam" id="PF08808">
    <property type="entry name" value="RES"/>
    <property type="match status" value="1"/>
</dbReference>
<dbReference type="AlphaFoldDB" id="A0A926S3M7"/>